<keyword evidence="5" id="KW-1185">Reference proteome</keyword>
<name>A0A5M3MBF4_CONPW</name>
<dbReference type="InterPro" id="IPR041457">
    <property type="entry name" value="CxC2_KDZ-assoc"/>
</dbReference>
<dbReference type="RefSeq" id="XP_007772911.1">
    <property type="nucleotide sequence ID" value="XM_007774721.1"/>
</dbReference>
<dbReference type="GeneID" id="19209472"/>
<dbReference type="Pfam" id="PF18803">
    <property type="entry name" value="CxC2"/>
    <property type="match status" value="1"/>
</dbReference>
<dbReference type="OMA" id="AMVICAR"/>
<feature type="domain" description="CxC2-like cysteine cluster KDZ transposase-associated" evidence="3">
    <location>
        <begin position="212"/>
        <end position="317"/>
    </location>
</feature>
<dbReference type="KEGG" id="cput:CONPUDRAFT_76203"/>
<dbReference type="PANTHER" id="PTHR33096:SF1">
    <property type="entry name" value="CXC1-LIKE CYSTEINE CLUSTER ASSOCIATED WITH KDZ TRANSPOSASES DOMAIN-CONTAINING PROTEIN"/>
    <property type="match status" value="1"/>
</dbReference>
<dbReference type="OrthoDB" id="3214502at2759"/>
<keyword evidence="2" id="KW-0812">Transmembrane</keyword>
<keyword evidence="2" id="KW-1133">Transmembrane helix</keyword>
<comment type="caution">
    <text evidence="4">The sequence shown here is derived from an EMBL/GenBank/DDBJ whole genome shotgun (WGS) entry which is preliminary data.</text>
</comment>
<keyword evidence="2" id="KW-0472">Membrane</keyword>
<feature type="transmembrane region" description="Helical" evidence="2">
    <location>
        <begin position="1223"/>
        <end position="1245"/>
    </location>
</feature>
<evidence type="ECO:0000313" key="5">
    <source>
        <dbReference type="Proteomes" id="UP000053558"/>
    </source>
</evidence>
<evidence type="ECO:0000313" key="4">
    <source>
        <dbReference type="EMBL" id="EIW76562.1"/>
    </source>
</evidence>
<feature type="region of interest" description="Disordered" evidence="1">
    <location>
        <begin position="1"/>
        <end position="62"/>
    </location>
</feature>
<dbReference type="Proteomes" id="UP000053558">
    <property type="component" value="Unassembled WGS sequence"/>
</dbReference>
<dbReference type="InterPro" id="IPR040521">
    <property type="entry name" value="KDZ"/>
</dbReference>
<feature type="compositionally biased region" description="Polar residues" evidence="1">
    <location>
        <begin position="32"/>
        <end position="62"/>
    </location>
</feature>
<reference evidence="5" key="1">
    <citation type="journal article" date="2012" name="Science">
        <title>The Paleozoic origin of enzymatic lignin decomposition reconstructed from 31 fungal genomes.</title>
        <authorList>
            <person name="Floudas D."/>
            <person name="Binder M."/>
            <person name="Riley R."/>
            <person name="Barry K."/>
            <person name="Blanchette R.A."/>
            <person name="Henrissat B."/>
            <person name="Martinez A.T."/>
            <person name="Otillar R."/>
            <person name="Spatafora J.W."/>
            <person name="Yadav J.S."/>
            <person name="Aerts A."/>
            <person name="Benoit I."/>
            <person name="Boyd A."/>
            <person name="Carlson A."/>
            <person name="Copeland A."/>
            <person name="Coutinho P.M."/>
            <person name="de Vries R.P."/>
            <person name="Ferreira P."/>
            <person name="Findley K."/>
            <person name="Foster B."/>
            <person name="Gaskell J."/>
            <person name="Glotzer D."/>
            <person name="Gorecki P."/>
            <person name="Heitman J."/>
            <person name="Hesse C."/>
            <person name="Hori C."/>
            <person name="Igarashi K."/>
            <person name="Jurgens J.A."/>
            <person name="Kallen N."/>
            <person name="Kersten P."/>
            <person name="Kohler A."/>
            <person name="Kuees U."/>
            <person name="Kumar T.K.A."/>
            <person name="Kuo A."/>
            <person name="LaButti K."/>
            <person name="Larrondo L.F."/>
            <person name="Lindquist E."/>
            <person name="Ling A."/>
            <person name="Lombard V."/>
            <person name="Lucas S."/>
            <person name="Lundell T."/>
            <person name="Martin R."/>
            <person name="McLaughlin D.J."/>
            <person name="Morgenstern I."/>
            <person name="Morin E."/>
            <person name="Murat C."/>
            <person name="Nagy L.G."/>
            <person name="Nolan M."/>
            <person name="Ohm R.A."/>
            <person name="Patyshakuliyeva A."/>
            <person name="Rokas A."/>
            <person name="Ruiz-Duenas F.J."/>
            <person name="Sabat G."/>
            <person name="Salamov A."/>
            <person name="Samejima M."/>
            <person name="Schmutz J."/>
            <person name="Slot J.C."/>
            <person name="St John F."/>
            <person name="Stenlid J."/>
            <person name="Sun H."/>
            <person name="Sun S."/>
            <person name="Syed K."/>
            <person name="Tsang A."/>
            <person name="Wiebenga A."/>
            <person name="Young D."/>
            <person name="Pisabarro A."/>
            <person name="Eastwood D.C."/>
            <person name="Martin F."/>
            <person name="Cullen D."/>
            <person name="Grigoriev I.V."/>
            <person name="Hibbett D.S."/>
        </authorList>
    </citation>
    <scope>NUCLEOTIDE SEQUENCE [LARGE SCALE GENOMIC DNA]</scope>
    <source>
        <strain evidence="5">RWD-64-598 SS2</strain>
    </source>
</reference>
<protein>
    <recommendedName>
        <fullName evidence="3">CxC2-like cysteine cluster KDZ transposase-associated domain-containing protein</fullName>
    </recommendedName>
</protein>
<dbReference type="Pfam" id="PF18758">
    <property type="entry name" value="KDZ"/>
    <property type="match status" value="1"/>
</dbReference>
<proteinExistence type="predicted"/>
<feature type="region of interest" description="Disordered" evidence="1">
    <location>
        <begin position="1078"/>
        <end position="1132"/>
    </location>
</feature>
<gene>
    <name evidence="4" type="ORF">CONPUDRAFT_76203</name>
</gene>
<evidence type="ECO:0000256" key="1">
    <source>
        <dbReference type="SAM" id="MobiDB-lite"/>
    </source>
</evidence>
<feature type="compositionally biased region" description="Acidic residues" evidence="1">
    <location>
        <begin position="1101"/>
        <end position="1114"/>
    </location>
</feature>
<evidence type="ECO:0000259" key="3">
    <source>
        <dbReference type="Pfam" id="PF18803"/>
    </source>
</evidence>
<feature type="compositionally biased region" description="Acidic residues" evidence="1">
    <location>
        <begin position="87"/>
        <end position="99"/>
    </location>
</feature>
<accession>A0A5M3MBF4</accession>
<dbReference type="PANTHER" id="PTHR33096">
    <property type="entry name" value="CXC2 DOMAIN-CONTAINING PROTEIN"/>
    <property type="match status" value="1"/>
</dbReference>
<feature type="region of interest" description="Disordered" evidence="1">
    <location>
        <begin position="74"/>
        <end position="108"/>
    </location>
</feature>
<sequence>MPFSPRGKKRGYESTYNLLSDENEDDPDLVKSYSQTVELPSGRTSRWLKTSQTQRYEPSSLSSALIQHDDLLDDWNPSLEDASSQFPDDDDSDDDESNDTLEPTPREHVVIEHTSNRRGSSFADAPLRTWAGDNRQTGYRQEYLDEEVRAEGCGRAADTSCNCERGHPRVYRCETCSGRHMTCRECLLSAHSKLPLHHVSEWNGSFFQRVSLSLLGLRVQVGHEDGSRCVLPYPGHPDFVVIHANGLHHIHLDYCGCDRKVSYRLQLLRFGWYPSTVDIVRTVSTEEALAQFSALTCKTKVSAYGYYEALECLTDPLGLNVPNRRYKAFLRTIRQHDHVKLMKEAGRGNVVSGIETTKPGELAVQCPACPHPGINLPPGWEEADESQKFLYCLFLAMDANFRLKNRNRGESSTDVELHNGLAYFVKTGPYMEYIRSSEAQRDISTCSGFRSLSSAETKFSHGLLATGVAMVICARHEFIRALGVGDLQAGERYPNMDYIFFSTMSMVLLLLVVISYDIVCQWKVNLFKRMDSLPPELQLSILMLSDILLFGIPKFHAPGHNEKCATQYSLNLMWGAGRTDGEGIERRWGDLGRASTMTKEMSPGARHDTLDILFTLHNLSKYCMLGLTLRARLLVAVDNRGFQRKALAAFSASISSEDRQVWIDMAVAWEKNKEKPNPYLYTHKGITETEVRARLAQKEKDIKILPHDMPPSIVVKQALSIEDKQRRLRDDLSRLRDLTADERAQIDVRRAGISREISKLRDVQKVYMPGLDVVINNKGGTGDLEHEPEKALLFLPSALDDQERKICTHSFAETETELRIAQGHASLDRLRTLLQTRYHFTSHRNINTRGQRPTTRVQTLIREYSRKIEAVRLKYTEGLDALKLLDPQGRWQDSLKPLTLGDLRALQEPLIDIATTKQKAKDLQQGLGEGYRTVSWIWTGRTNAGDHDDREDLRVEWLKSRARTKRWEEEVDLLKEEMRRVRAFLEYKARWWESRAVLDSTGARSDASRPGGEEAGGVAMAVCTDSPAPTWSFLQHQALASGVQAHALRQAHQQRLLRMHFTDLWEKKWSVEEAVPSMGLEGHPDFDSDAEDDGGGKEAMDVDGEDDGEDDASDGEPNAEGPEDTANRIHPFWHGESGMCHNITCNHTASGARTARVRLLAVILLDQLASERERVDDALVVSLMDGCPEPFGKFTVVVLRERERGRSRGSGGSGSGGSGGPSGLSLILSNVVAGIAVAIVGLLLLSLHLRLRLLCPTLLRSSLGVGLCHVLLRLGESFAVRGASRADRALESIADVPELAFDVHFERSAGLDTISKN</sequence>
<dbReference type="EMBL" id="JH711585">
    <property type="protein sequence ID" value="EIW76562.1"/>
    <property type="molecule type" value="Genomic_DNA"/>
</dbReference>
<evidence type="ECO:0000256" key="2">
    <source>
        <dbReference type="SAM" id="Phobius"/>
    </source>
</evidence>
<organism evidence="4 5">
    <name type="scientific">Coniophora puteana (strain RWD-64-598)</name>
    <name type="common">Brown rot fungus</name>
    <dbReference type="NCBI Taxonomy" id="741705"/>
    <lineage>
        <taxon>Eukaryota</taxon>
        <taxon>Fungi</taxon>
        <taxon>Dikarya</taxon>
        <taxon>Basidiomycota</taxon>
        <taxon>Agaricomycotina</taxon>
        <taxon>Agaricomycetes</taxon>
        <taxon>Agaricomycetidae</taxon>
        <taxon>Boletales</taxon>
        <taxon>Coniophorineae</taxon>
        <taxon>Coniophoraceae</taxon>
        <taxon>Coniophora</taxon>
    </lineage>
</organism>